<dbReference type="KEGG" id="bcop:JD108_07735"/>
<accession>A0A7T5END2</accession>
<dbReference type="InterPro" id="IPR051603">
    <property type="entry name" value="Zinc-ADH_QOR/CCCR"/>
</dbReference>
<evidence type="ECO:0000256" key="1">
    <source>
        <dbReference type="ARBA" id="ARBA00022857"/>
    </source>
</evidence>
<keyword evidence="1" id="KW-0521">NADP</keyword>
<dbReference type="PANTHER" id="PTHR44154:SF1">
    <property type="entry name" value="QUINONE OXIDOREDUCTASE"/>
    <property type="match status" value="1"/>
</dbReference>
<dbReference type="Gene3D" id="3.40.50.720">
    <property type="entry name" value="NAD(P)-binding Rossmann-like Domain"/>
    <property type="match status" value="1"/>
</dbReference>
<evidence type="ECO:0000313" key="3">
    <source>
        <dbReference type="EMBL" id="QQE75757.1"/>
    </source>
</evidence>
<evidence type="ECO:0000259" key="2">
    <source>
        <dbReference type="SMART" id="SM00829"/>
    </source>
</evidence>
<name>A0A7T5END2_9BACL</name>
<protein>
    <submittedName>
        <fullName evidence="3">NADP-dependent oxidoreductase</fullName>
    </submittedName>
</protein>
<keyword evidence="6" id="KW-1185">Reference proteome</keyword>
<feature type="domain" description="Enoyl reductase (ER)" evidence="2">
    <location>
        <begin position="17"/>
        <end position="320"/>
    </location>
</feature>
<dbReference type="InterPro" id="IPR013149">
    <property type="entry name" value="ADH-like_C"/>
</dbReference>
<reference evidence="4" key="2">
    <citation type="submission" date="2021-04" db="EMBL/GenBank/DDBJ databases">
        <title>Brevibacillus composti FJAT-54423, complete genome.</title>
        <authorList>
            <person name="Tang R."/>
        </authorList>
    </citation>
    <scope>NUCLEOTIDE SEQUENCE</scope>
    <source>
        <strain evidence="4">FJAT-54424</strain>
    </source>
</reference>
<dbReference type="AlphaFoldDB" id="A0A7T5END2"/>
<dbReference type="InterPro" id="IPR036291">
    <property type="entry name" value="NAD(P)-bd_dom_sf"/>
</dbReference>
<evidence type="ECO:0000313" key="6">
    <source>
        <dbReference type="Proteomes" id="UP000677234"/>
    </source>
</evidence>
<dbReference type="Pfam" id="PF00107">
    <property type="entry name" value="ADH_zinc_N"/>
    <property type="match status" value="1"/>
</dbReference>
<dbReference type="InterPro" id="IPR011032">
    <property type="entry name" value="GroES-like_sf"/>
</dbReference>
<dbReference type="SUPFAM" id="SSF50129">
    <property type="entry name" value="GroES-like"/>
    <property type="match status" value="1"/>
</dbReference>
<dbReference type="Gene3D" id="3.90.180.10">
    <property type="entry name" value="Medium-chain alcohol dehydrogenases, catalytic domain"/>
    <property type="match status" value="1"/>
</dbReference>
<dbReference type="EMBL" id="CP066308">
    <property type="protein sequence ID" value="QQE75757.1"/>
    <property type="molecule type" value="Genomic_DNA"/>
</dbReference>
<sequence length="326" mass="34851">MNQRTNYMRAAVLHRFGGPEELTYREVDVPEIGPEDVLIRVAYAGVGEWDAFERQGGYAEMLNMNPAFPYILGSEGSGTVIARGEKVSHVDLGDRVYAPAFLNPKGGFYAEYAAIPAKYASRIPEGLPMQEAAVISGVGITALRGLEDVLALQQGESIMIFGASGGVGHMAVQLAKCMGARVFAVASGEDGVAMVKRLGCEAVVNGREGDLASKVFAFAPEGFDAALFTAGGEIADAVVNGVRKGGRIAYPYGIHPALRVSENIRTTGYHGEPDPEIIARLHRYIAANQLTAHISHTFALKDAHEAHAVLNRHYLGKICLQVNPEG</sequence>
<dbReference type="SUPFAM" id="SSF51735">
    <property type="entry name" value="NAD(P)-binding Rossmann-fold domains"/>
    <property type="match status" value="1"/>
</dbReference>
<dbReference type="EMBL" id="CP073708">
    <property type="protein sequence ID" value="QUO42783.1"/>
    <property type="molecule type" value="Genomic_DNA"/>
</dbReference>
<evidence type="ECO:0000313" key="4">
    <source>
        <dbReference type="EMBL" id="QUO42783.1"/>
    </source>
</evidence>
<dbReference type="CDD" id="cd05289">
    <property type="entry name" value="MDR_like_2"/>
    <property type="match status" value="1"/>
</dbReference>
<reference evidence="3 5" key="1">
    <citation type="submission" date="2020-12" db="EMBL/GenBank/DDBJ databases">
        <title>strain FJAT-54423T represents a novel species of the genus Brevibacillus.</title>
        <authorList>
            <person name="Tang R."/>
        </authorList>
    </citation>
    <scope>NUCLEOTIDE SEQUENCE [LARGE SCALE GENOMIC DNA]</scope>
    <source>
        <strain evidence="3 5">FJAT-54423</strain>
    </source>
</reference>
<gene>
    <name evidence="3" type="ORF">JD108_07735</name>
    <name evidence="4" type="ORF">KDJ56_07415</name>
</gene>
<dbReference type="PANTHER" id="PTHR44154">
    <property type="entry name" value="QUINONE OXIDOREDUCTASE"/>
    <property type="match status" value="1"/>
</dbReference>
<dbReference type="SMART" id="SM00829">
    <property type="entry name" value="PKS_ER"/>
    <property type="match status" value="1"/>
</dbReference>
<dbReference type="GO" id="GO:0016491">
    <property type="term" value="F:oxidoreductase activity"/>
    <property type="evidence" value="ECO:0007669"/>
    <property type="project" value="InterPro"/>
</dbReference>
<organism evidence="3 5">
    <name type="scientific">Brevibacillus composti</name>
    <dbReference type="NCBI Taxonomy" id="2796470"/>
    <lineage>
        <taxon>Bacteria</taxon>
        <taxon>Bacillati</taxon>
        <taxon>Bacillota</taxon>
        <taxon>Bacilli</taxon>
        <taxon>Bacillales</taxon>
        <taxon>Paenibacillaceae</taxon>
        <taxon>Brevibacillus</taxon>
    </lineage>
</organism>
<evidence type="ECO:0000313" key="5">
    <source>
        <dbReference type="Proteomes" id="UP000595847"/>
    </source>
</evidence>
<dbReference type="InterPro" id="IPR013154">
    <property type="entry name" value="ADH-like_N"/>
</dbReference>
<dbReference type="RefSeq" id="WP_198829271.1">
    <property type="nucleotide sequence ID" value="NZ_CP066308.1"/>
</dbReference>
<proteinExistence type="predicted"/>
<dbReference type="Pfam" id="PF08240">
    <property type="entry name" value="ADH_N"/>
    <property type="match status" value="1"/>
</dbReference>
<dbReference type="Proteomes" id="UP000595847">
    <property type="component" value="Chromosome"/>
</dbReference>
<dbReference type="Proteomes" id="UP000677234">
    <property type="component" value="Chromosome"/>
</dbReference>
<dbReference type="InterPro" id="IPR020843">
    <property type="entry name" value="ER"/>
</dbReference>